<evidence type="ECO:0000256" key="4">
    <source>
        <dbReference type="RuleBase" id="RU362116"/>
    </source>
</evidence>
<comment type="subcellular location">
    <subcellularLocation>
        <location evidence="1 4">Bacterial flagellum basal body</location>
    </subcellularLocation>
</comment>
<protein>
    <recommendedName>
        <fullName evidence="4">Flagellar basal-body rod protein FlgF</fullName>
    </recommendedName>
</protein>
<dbReference type="PROSITE" id="PS00588">
    <property type="entry name" value="FLAGELLA_BB_ROD"/>
    <property type="match status" value="1"/>
</dbReference>
<keyword evidence="8" id="KW-0969">Cilium</keyword>
<dbReference type="InterPro" id="IPR053967">
    <property type="entry name" value="LlgE_F_G-like_D1"/>
</dbReference>
<organism evidence="8 9">
    <name type="scientific">Massilia atriviolacea</name>
    <dbReference type="NCBI Taxonomy" id="2495579"/>
    <lineage>
        <taxon>Bacteria</taxon>
        <taxon>Pseudomonadati</taxon>
        <taxon>Pseudomonadota</taxon>
        <taxon>Betaproteobacteria</taxon>
        <taxon>Burkholderiales</taxon>
        <taxon>Oxalobacteraceae</taxon>
        <taxon>Telluria group</taxon>
        <taxon>Massilia</taxon>
    </lineage>
</organism>
<reference evidence="8 9" key="1">
    <citation type="submission" date="2018-12" db="EMBL/GenBank/DDBJ databases">
        <authorList>
            <person name="Yang E."/>
        </authorList>
    </citation>
    <scope>NUCLEOTIDE SEQUENCE [LARGE SCALE GENOMIC DNA]</scope>
    <source>
        <strain evidence="8 9">SOD</strain>
    </source>
</reference>
<evidence type="ECO:0000313" key="8">
    <source>
        <dbReference type="EMBL" id="RSZ56389.1"/>
    </source>
</evidence>
<dbReference type="Pfam" id="PF22692">
    <property type="entry name" value="LlgE_F_G_D1"/>
    <property type="match status" value="1"/>
</dbReference>
<dbReference type="SUPFAM" id="SSF117143">
    <property type="entry name" value="Flagellar hook protein flgE"/>
    <property type="match status" value="1"/>
</dbReference>
<dbReference type="InterPro" id="IPR037925">
    <property type="entry name" value="FlgE/F/G-like"/>
</dbReference>
<comment type="subunit">
    <text evidence="4">The basal body constitutes a major portion of the flagellar organelle and consists of five rings (E,L,P,S, and M) mounted on a central rod. The rod consists of about 26 subunits of FlgG in the distal portion, and FlgB, FlgC and FlgF are thought to build up the proximal portion of the rod with about 6 subunits each.</text>
</comment>
<dbReference type="PANTHER" id="PTHR30435:SF1">
    <property type="entry name" value="FLAGELLAR HOOK PROTEIN FLGE"/>
    <property type="match status" value="1"/>
</dbReference>
<gene>
    <name evidence="8" type="primary">flgF</name>
    <name evidence="8" type="ORF">EJB06_25045</name>
</gene>
<accession>A0A430HFU4</accession>
<feature type="domain" description="Flagellar basal body rod protein N-terminal" evidence="5">
    <location>
        <begin position="5"/>
        <end position="35"/>
    </location>
</feature>
<dbReference type="InterPro" id="IPR010930">
    <property type="entry name" value="Flg_bb/hook_C_dom"/>
</dbReference>
<dbReference type="InterPro" id="IPR012836">
    <property type="entry name" value="FlgF"/>
</dbReference>
<dbReference type="OrthoDB" id="8578401at2"/>
<evidence type="ECO:0000256" key="3">
    <source>
        <dbReference type="ARBA" id="ARBA00023143"/>
    </source>
</evidence>
<dbReference type="Pfam" id="PF06429">
    <property type="entry name" value="Flg_bbr_C"/>
    <property type="match status" value="1"/>
</dbReference>
<keyword evidence="8" id="KW-0282">Flagellum</keyword>
<keyword evidence="8" id="KW-0966">Cell projection</keyword>
<dbReference type="GO" id="GO:0005829">
    <property type="term" value="C:cytosol"/>
    <property type="evidence" value="ECO:0007669"/>
    <property type="project" value="TreeGrafter"/>
</dbReference>
<keyword evidence="9" id="KW-1185">Reference proteome</keyword>
<dbReference type="RefSeq" id="WP_126076747.1">
    <property type="nucleotide sequence ID" value="NZ_CP051166.1"/>
</dbReference>
<dbReference type="GO" id="GO:0009424">
    <property type="term" value="C:bacterial-type flagellum hook"/>
    <property type="evidence" value="ECO:0007669"/>
    <property type="project" value="TreeGrafter"/>
</dbReference>
<evidence type="ECO:0000313" key="9">
    <source>
        <dbReference type="Proteomes" id="UP000278085"/>
    </source>
</evidence>
<name>A0A430HFU4_9BURK</name>
<feature type="domain" description="Flagellar hook protein FlgE/F/G-like D1" evidence="7">
    <location>
        <begin position="91"/>
        <end position="160"/>
    </location>
</feature>
<dbReference type="Pfam" id="PF00460">
    <property type="entry name" value="Flg_bb_rod"/>
    <property type="match status" value="1"/>
</dbReference>
<dbReference type="EMBL" id="RXLQ01000016">
    <property type="protein sequence ID" value="RSZ56389.1"/>
    <property type="molecule type" value="Genomic_DNA"/>
</dbReference>
<dbReference type="NCBIfam" id="TIGR02490">
    <property type="entry name" value="flgF"/>
    <property type="match status" value="1"/>
</dbReference>
<comment type="similarity">
    <text evidence="2 4">Belongs to the flagella basal body rod proteins family.</text>
</comment>
<comment type="caution">
    <text evidence="8">The sequence shown here is derived from an EMBL/GenBank/DDBJ whole genome shotgun (WGS) entry which is preliminary data.</text>
</comment>
<dbReference type="AlphaFoldDB" id="A0A430HFU4"/>
<evidence type="ECO:0000259" key="6">
    <source>
        <dbReference type="Pfam" id="PF06429"/>
    </source>
</evidence>
<proteinExistence type="inferred from homology"/>
<dbReference type="Proteomes" id="UP000278085">
    <property type="component" value="Unassembled WGS sequence"/>
</dbReference>
<evidence type="ECO:0000256" key="1">
    <source>
        <dbReference type="ARBA" id="ARBA00004117"/>
    </source>
</evidence>
<evidence type="ECO:0000259" key="5">
    <source>
        <dbReference type="Pfam" id="PF00460"/>
    </source>
</evidence>
<dbReference type="InterPro" id="IPR020013">
    <property type="entry name" value="Flagellar_FlgE/F/G"/>
</dbReference>
<feature type="domain" description="Flagellar basal-body/hook protein C-terminal" evidence="6">
    <location>
        <begin position="348"/>
        <end position="390"/>
    </location>
</feature>
<dbReference type="InterPro" id="IPR001444">
    <property type="entry name" value="Flag_bb_rod_N"/>
</dbReference>
<dbReference type="GO" id="GO:0030694">
    <property type="term" value="C:bacterial-type flagellum basal body, rod"/>
    <property type="evidence" value="ECO:0007669"/>
    <property type="project" value="UniProtKB-UniRule"/>
</dbReference>
<dbReference type="PANTHER" id="PTHR30435">
    <property type="entry name" value="FLAGELLAR PROTEIN"/>
    <property type="match status" value="1"/>
</dbReference>
<dbReference type="NCBIfam" id="TIGR03506">
    <property type="entry name" value="FlgEFG_subfam"/>
    <property type="match status" value="1"/>
</dbReference>
<keyword evidence="3 4" id="KW-0975">Bacterial flagellum</keyword>
<dbReference type="InterPro" id="IPR019776">
    <property type="entry name" value="Flagellar_basal_body_rod_CS"/>
</dbReference>
<evidence type="ECO:0000259" key="7">
    <source>
        <dbReference type="Pfam" id="PF22692"/>
    </source>
</evidence>
<dbReference type="GO" id="GO:0071978">
    <property type="term" value="P:bacterial-type flagellum-dependent swarming motility"/>
    <property type="evidence" value="ECO:0007669"/>
    <property type="project" value="TreeGrafter"/>
</dbReference>
<evidence type="ECO:0000256" key="2">
    <source>
        <dbReference type="ARBA" id="ARBA00009677"/>
    </source>
</evidence>
<sequence>MLKSINIGTSGLIGFSKELETISNNVANLNTPGFKGANSQFAALFSAGGDSAGAGAGKTGTHSGSGLGTLPTMVDFTQGPINQTTSDLDVAIDGNGFFVLHDEAGNTTYTRDGRFNFNNDGILTNAAGDRVQQLTAEGTLKDITLEGSRINAALPSTSIKLGGSLSVGESPKVVSGINVIDSVGATRALSVEFKNNGAVTPGSWLVTIKDGTATVGSGEVRFVEGKLDPARSSVSFNYAPAGAARMPMVLTLNAGMTVLPTGLANISTPTVDGYGQGALSKVTFDRGGKMVISYSNGQTNTSQQLALAQVNTATDLDQVGGNTFKSTNSQAVKLGVAGEDGSAISAKSVEGSNVDLSKAFSAIIVTQRGYQASSELISTANEMLDTLMRMKG</sequence>